<dbReference type="GO" id="GO:0042597">
    <property type="term" value="C:periplasmic space"/>
    <property type="evidence" value="ECO:0007669"/>
    <property type="project" value="InterPro"/>
</dbReference>
<evidence type="ECO:0000256" key="6">
    <source>
        <dbReference type="SAM" id="Phobius"/>
    </source>
</evidence>
<dbReference type="SUPFAM" id="SSF81296">
    <property type="entry name" value="E set domains"/>
    <property type="match status" value="1"/>
</dbReference>
<dbReference type="GO" id="GO:0005886">
    <property type="term" value="C:plasma membrane"/>
    <property type="evidence" value="ECO:0007669"/>
    <property type="project" value="TreeGrafter"/>
</dbReference>
<evidence type="ECO:0000256" key="5">
    <source>
        <dbReference type="SAM" id="MobiDB-lite"/>
    </source>
</evidence>
<proteinExistence type="predicted"/>
<evidence type="ECO:0000256" key="3">
    <source>
        <dbReference type="ARBA" id="ARBA00022729"/>
    </source>
</evidence>
<evidence type="ECO:0000256" key="1">
    <source>
        <dbReference type="ARBA" id="ARBA00004196"/>
    </source>
</evidence>
<keyword evidence="6" id="KW-1133">Transmembrane helix</keyword>
<feature type="compositionally biased region" description="Low complexity" evidence="5">
    <location>
        <begin position="127"/>
        <end position="144"/>
    </location>
</feature>
<keyword evidence="6" id="KW-0812">Transmembrane</keyword>
<keyword evidence="4" id="KW-0186">Copper</keyword>
<comment type="subcellular location">
    <subcellularLocation>
        <location evidence="1">Cell envelope</location>
    </subcellularLocation>
</comment>
<dbReference type="GO" id="GO:0046688">
    <property type="term" value="P:response to copper ion"/>
    <property type="evidence" value="ECO:0007669"/>
    <property type="project" value="InterPro"/>
</dbReference>
<dbReference type="InterPro" id="IPR014756">
    <property type="entry name" value="Ig_E-set"/>
</dbReference>
<keyword evidence="2" id="KW-0479">Metal-binding</keyword>
<dbReference type="Gene3D" id="2.60.40.1220">
    <property type="match status" value="1"/>
</dbReference>
<dbReference type="InterPro" id="IPR007348">
    <property type="entry name" value="CopC_dom"/>
</dbReference>
<dbReference type="AlphaFoldDB" id="A0A4Q7J741"/>
<comment type="caution">
    <text evidence="9">The sequence shown here is derived from an EMBL/GenBank/DDBJ whole genome shotgun (WGS) entry which is preliminary data.</text>
</comment>
<evidence type="ECO:0000256" key="7">
    <source>
        <dbReference type="SAM" id="SignalP"/>
    </source>
</evidence>
<dbReference type="PANTHER" id="PTHR34820">
    <property type="entry name" value="INNER MEMBRANE PROTEIN YEBZ"/>
    <property type="match status" value="1"/>
</dbReference>
<feature type="region of interest" description="Disordered" evidence="5">
    <location>
        <begin position="122"/>
        <end position="148"/>
    </location>
</feature>
<reference evidence="9 10" key="1">
    <citation type="submission" date="2019-02" db="EMBL/GenBank/DDBJ databases">
        <title>Draft genome sequence of Amycolatopsis sp. 8-3EHSu isolated from roots of Suaeda maritima.</title>
        <authorList>
            <person name="Duangmal K."/>
            <person name="Chantavorakit T."/>
        </authorList>
    </citation>
    <scope>NUCLEOTIDE SEQUENCE [LARGE SCALE GENOMIC DNA]</scope>
    <source>
        <strain evidence="9 10">8-3EHSu</strain>
    </source>
</reference>
<dbReference type="InterPro" id="IPR032694">
    <property type="entry name" value="CopC/D"/>
</dbReference>
<evidence type="ECO:0000259" key="8">
    <source>
        <dbReference type="Pfam" id="PF04234"/>
    </source>
</evidence>
<feature type="signal peptide" evidence="7">
    <location>
        <begin position="1"/>
        <end position="24"/>
    </location>
</feature>
<feature type="transmembrane region" description="Helical" evidence="6">
    <location>
        <begin position="153"/>
        <end position="175"/>
    </location>
</feature>
<dbReference type="GO" id="GO:0005507">
    <property type="term" value="F:copper ion binding"/>
    <property type="evidence" value="ECO:0007669"/>
    <property type="project" value="InterPro"/>
</dbReference>
<evidence type="ECO:0000313" key="9">
    <source>
        <dbReference type="EMBL" id="RZQ62163.1"/>
    </source>
</evidence>
<name>A0A4Q7J741_9PSEU</name>
<feature type="chain" id="PRO_5020245874" evidence="7">
    <location>
        <begin position="25"/>
        <end position="181"/>
    </location>
</feature>
<gene>
    <name evidence="9" type="ORF">EWH70_21595</name>
</gene>
<dbReference type="PANTHER" id="PTHR34820:SF4">
    <property type="entry name" value="INNER MEMBRANE PROTEIN YEBZ"/>
    <property type="match status" value="1"/>
</dbReference>
<accession>A0A4Q7J741</accession>
<dbReference type="Pfam" id="PF04234">
    <property type="entry name" value="CopC"/>
    <property type="match status" value="1"/>
</dbReference>
<keyword evidence="3 7" id="KW-0732">Signal</keyword>
<organism evidence="9 10">
    <name type="scientific">Amycolatopsis suaedae</name>
    <dbReference type="NCBI Taxonomy" id="2510978"/>
    <lineage>
        <taxon>Bacteria</taxon>
        <taxon>Bacillati</taxon>
        <taxon>Actinomycetota</taxon>
        <taxon>Actinomycetes</taxon>
        <taxon>Pseudonocardiales</taxon>
        <taxon>Pseudonocardiaceae</taxon>
        <taxon>Amycolatopsis</taxon>
    </lineage>
</organism>
<dbReference type="GO" id="GO:0030313">
    <property type="term" value="C:cell envelope"/>
    <property type="evidence" value="ECO:0007669"/>
    <property type="project" value="UniProtKB-SubCell"/>
</dbReference>
<dbReference type="RefSeq" id="WP_130477256.1">
    <property type="nucleotide sequence ID" value="NZ_SFCC01000010.1"/>
</dbReference>
<dbReference type="OrthoDB" id="5242236at2"/>
<dbReference type="Proteomes" id="UP000292003">
    <property type="component" value="Unassembled WGS sequence"/>
</dbReference>
<sequence>MRRALIALAVAAAAALALAPPAAAHNVLVASDPAKGSSIPAGPPKVTLTFDQYVQAADVNEIAVTGPGGGQWAEGPVEVQGNAVTATLRPLGPAGEYIIGYRILSADGHSVSDEIRFTLTQAGNGTPASADAAKSPGAAKPASGESDSTGVPLWVWIAGAVVLLAIGLVVALRLGKEPAQK</sequence>
<keyword evidence="6" id="KW-0472">Membrane</keyword>
<evidence type="ECO:0000256" key="4">
    <source>
        <dbReference type="ARBA" id="ARBA00023008"/>
    </source>
</evidence>
<evidence type="ECO:0000313" key="10">
    <source>
        <dbReference type="Proteomes" id="UP000292003"/>
    </source>
</evidence>
<dbReference type="InterPro" id="IPR014755">
    <property type="entry name" value="Cu-Rt/internalin_Ig-like"/>
</dbReference>
<protein>
    <submittedName>
        <fullName evidence="9">Copper resistance protein CopC</fullName>
    </submittedName>
</protein>
<dbReference type="GO" id="GO:0006825">
    <property type="term" value="P:copper ion transport"/>
    <property type="evidence" value="ECO:0007669"/>
    <property type="project" value="InterPro"/>
</dbReference>
<feature type="domain" description="CopC" evidence="8">
    <location>
        <begin position="25"/>
        <end position="119"/>
    </location>
</feature>
<dbReference type="EMBL" id="SFCC01000010">
    <property type="protein sequence ID" value="RZQ62163.1"/>
    <property type="molecule type" value="Genomic_DNA"/>
</dbReference>
<evidence type="ECO:0000256" key="2">
    <source>
        <dbReference type="ARBA" id="ARBA00022723"/>
    </source>
</evidence>
<keyword evidence="10" id="KW-1185">Reference proteome</keyword>